<dbReference type="STRING" id="1229727.Ga0080559_TMP3428"/>
<protein>
    <submittedName>
        <fullName evidence="1">Uncharacterized protein</fullName>
    </submittedName>
</protein>
<evidence type="ECO:0000313" key="1">
    <source>
        <dbReference type="EMBL" id="APX24224.1"/>
    </source>
</evidence>
<dbReference type="KEGG" id="tpro:Ga0080559_TMP3428"/>
<reference evidence="1 2" key="1">
    <citation type="submission" date="2016-03" db="EMBL/GenBank/DDBJ databases">
        <title>Deep-sea bacteria in the southern Pacific.</title>
        <authorList>
            <person name="Tang K."/>
        </authorList>
    </citation>
    <scope>NUCLEOTIDE SEQUENCE [LARGE SCALE GENOMIC DNA]</scope>
    <source>
        <strain evidence="1 2">JLT2016</strain>
    </source>
</reference>
<dbReference type="AlphaFoldDB" id="A0A1U7D7S5"/>
<keyword evidence="2" id="KW-1185">Reference proteome</keyword>
<organism evidence="1 2">
    <name type="scientific">Salipiger profundus</name>
    <dbReference type="NCBI Taxonomy" id="1229727"/>
    <lineage>
        <taxon>Bacteria</taxon>
        <taxon>Pseudomonadati</taxon>
        <taxon>Pseudomonadota</taxon>
        <taxon>Alphaproteobacteria</taxon>
        <taxon>Rhodobacterales</taxon>
        <taxon>Roseobacteraceae</taxon>
        <taxon>Salipiger</taxon>
    </lineage>
</organism>
<dbReference type="EMBL" id="CP014796">
    <property type="protein sequence ID" value="APX24224.1"/>
    <property type="molecule type" value="Genomic_DNA"/>
</dbReference>
<name>A0A1U7D7S5_9RHOB</name>
<dbReference type="Proteomes" id="UP000186559">
    <property type="component" value="Chromosome"/>
</dbReference>
<sequence length="66" mass="7614">MVQQPCLRFAQLGNRFEQDTGIYTEKAADAVEYIWTREAFTGEIPVKLCPVYSEIAAERRYGRRGL</sequence>
<evidence type="ECO:0000313" key="2">
    <source>
        <dbReference type="Proteomes" id="UP000186559"/>
    </source>
</evidence>
<accession>A0A1U7D7S5</accession>
<gene>
    <name evidence="1" type="ORF">Ga0080559_TMP3428</name>
</gene>
<proteinExistence type="predicted"/>